<feature type="chain" id="PRO_5020382310" evidence="5">
    <location>
        <begin position="38"/>
        <end position="347"/>
    </location>
</feature>
<dbReference type="Gene3D" id="2.60.40.3310">
    <property type="match status" value="1"/>
</dbReference>
<evidence type="ECO:0000259" key="6">
    <source>
        <dbReference type="Pfam" id="PF00419"/>
    </source>
</evidence>
<protein>
    <submittedName>
        <fullName evidence="7">Type 1 fimbrial protein</fullName>
    </submittedName>
</protein>
<accession>A0A4V2LW51</accession>
<evidence type="ECO:0000256" key="5">
    <source>
        <dbReference type="SAM" id="SignalP"/>
    </source>
</evidence>
<evidence type="ECO:0000256" key="4">
    <source>
        <dbReference type="ARBA" id="ARBA00023263"/>
    </source>
</evidence>
<keyword evidence="3 5" id="KW-0732">Signal</keyword>
<comment type="similarity">
    <text evidence="2">Belongs to the fimbrial protein family.</text>
</comment>
<evidence type="ECO:0000313" key="8">
    <source>
        <dbReference type="Proteomes" id="UP000291424"/>
    </source>
</evidence>
<evidence type="ECO:0000256" key="3">
    <source>
        <dbReference type="ARBA" id="ARBA00022729"/>
    </source>
</evidence>
<reference evidence="7 8" key="1">
    <citation type="submission" date="2019-02" db="EMBL/GenBank/DDBJ databases">
        <title>The draft genome of Enterobacter spp. strains.</title>
        <authorList>
            <person name="Wang C."/>
            <person name="Feng Y."/>
            <person name="Zong Z."/>
        </authorList>
    </citation>
    <scope>NUCLEOTIDE SEQUENCE [LARGE SCALE GENOMIC DNA]</scope>
    <source>
        <strain evidence="7 8">WCHEW120002</strain>
    </source>
</reference>
<feature type="domain" description="Fimbrial-type adhesion" evidence="6">
    <location>
        <begin position="204"/>
        <end position="347"/>
    </location>
</feature>
<dbReference type="Proteomes" id="UP000291424">
    <property type="component" value="Unassembled WGS sequence"/>
</dbReference>
<organism evidence="7 8">
    <name type="scientific">Enterobacter wuhouensis</name>
    <dbReference type="NCBI Taxonomy" id="2529381"/>
    <lineage>
        <taxon>Bacteria</taxon>
        <taxon>Pseudomonadati</taxon>
        <taxon>Pseudomonadota</taxon>
        <taxon>Gammaproteobacteria</taxon>
        <taxon>Enterobacterales</taxon>
        <taxon>Enterobacteriaceae</taxon>
        <taxon>Enterobacter</taxon>
    </lineage>
</organism>
<dbReference type="GO" id="GO:0043709">
    <property type="term" value="P:cell adhesion involved in single-species biofilm formation"/>
    <property type="evidence" value="ECO:0007669"/>
    <property type="project" value="TreeGrafter"/>
</dbReference>
<sequence length="347" mass="35941">MQIYNKKRAGIIRWAYSRVLMFTLIAAASVIPHAVLAADCKTTVGSTMVNISPVNVSSDIAVGQSITGDQSYDKVAFATCESSFTWSKTFYGGITAQLGYVGNYNGRQTFSTNIPGIGVQFGADMPITSNKGHSSSHSGWITANSSAQLFSMSDIGWGEVFTISITPKLNLIKTATSVGSGALSGSVGYGSASGNEGNAKITVNFSGTISASGCTIANNQDMTITLADAHKADLPSVGSTWGQSGEKDISLSCNAGTNVYATFSGSQASGTSDTSVLQNNGTAQGIGVQLIDLHDGNNNPINMNYRFSPVTNAGATATIPIAARYIRTGDLSAGSVDASATYTLDYD</sequence>
<dbReference type="InterPro" id="IPR008966">
    <property type="entry name" value="Adhesion_dom_sf"/>
</dbReference>
<keyword evidence="4" id="KW-0281">Fimbrium</keyword>
<dbReference type="InterPro" id="IPR050263">
    <property type="entry name" value="Bact_Fimbrial_Adh_Pro"/>
</dbReference>
<comment type="caution">
    <text evidence="7">The sequence shown here is derived from an EMBL/GenBank/DDBJ whole genome shotgun (WGS) entry which is preliminary data.</text>
</comment>
<dbReference type="InterPro" id="IPR036937">
    <property type="entry name" value="Adhesion_dom_fimbrial_sf"/>
</dbReference>
<dbReference type="Pfam" id="PF00419">
    <property type="entry name" value="Fimbrial"/>
    <property type="match status" value="1"/>
</dbReference>
<dbReference type="InterPro" id="IPR000259">
    <property type="entry name" value="Adhesion_dom_fimbrial"/>
</dbReference>
<evidence type="ECO:0000256" key="2">
    <source>
        <dbReference type="ARBA" id="ARBA00006671"/>
    </source>
</evidence>
<dbReference type="PANTHER" id="PTHR33420:SF3">
    <property type="entry name" value="FIMBRIAL SUBUNIT ELFA"/>
    <property type="match status" value="1"/>
</dbReference>
<gene>
    <name evidence="7" type="ORF">E0L20_02180</name>
</gene>
<evidence type="ECO:0000256" key="1">
    <source>
        <dbReference type="ARBA" id="ARBA00004561"/>
    </source>
</evidence>
<proteinExistence type="inferred from homology"/>
<dbReference type="SUPFAM" id="SSF49401">
    <property type="entry name" value="Bacterial adhesins"/>
    <property type="match status" value="1"/>
</dbReference>
<evidence type="ECO:0000313" key="7">
    <source>
        <dbReference type="EMBL" id="TCB94905.1"/>
    </source>
</evidence>
<name>A0A4V2LW51_9ENTR</name>
<feature type="signal peptide" evidence="5">
    <location>
        <begin position="1"/>
        <end position="37"/>
    </location>
</feature>
<dbReference type="GO" id="GO:0009289">
    <property type="term" value="C:pilus"/>
    <property type="evidence" value="ECO:0007669"/>
    <property type="project" value="UniProtKB-SubCell"/>
</dbReference>
<comment type="subcellular location">
    <subcellularLocation>
        <location evidence="1">Fimbrium</location>
    </subcellularLocation>
</comment>
<dbReference type="OrthoDB" id="8970968at2"/>
<dbReference type="EMBL" id="SJOO01000001">
    <property type="protein sequence ID" value="TCB94905.1"/>
    <property type="molecule type" value="Genomic_DNA"/>
</dbReference>
<dbReference type="Gene3D" id="2.60.40.1090">
    <property type="entry name" value="Fimbrial-type adhesion domain"/>
    <property type="match status" value="1"/>
</dbReference>
<dbReference type="AlphaFoldDB" id="A0A4V2LW51"/>
<dbReference type="PANTHER" id="PTHR33420">
    <property type="entry name" value="FIMBRIAL SUBUNIT ELFA-RELATED"/>
    <property type="match status" value="1"/>
</dbReference>